<feature type="region of interest" description="Disordered" evidence="1">
    <location>
        <begin position="1"/>
        <end position="26"/>
    </location>
</feature>
<evidence type="ECO:0000313" key="2">
    <source>
        <dbReference type="EMBL" id="CAJ1977447.1"/>
    </source>
</evidence>
<accession>A0AA87B7P9</accession>
<gene>
    <name evidence="2" type="ORF">AYBTSS11_LOCUS29612</name>
</gene>
<organism evidence="2 3">
    <name type="scientific">Sphenostylis stenocarpa</name>
    <dbReference type="NCBI Taxonomy" id="92480"/>
    <lineage>
        <taxon>Eukaryota</taxon>
        <taxon>Viridiplantae</taxon>
        <taxon>Streptophyta</taxon>
        <taxon>Embryophyta</taxon>
        <taxon>Tracheophyta</taxon>
        <taxon>Spermatophyta</taxon>
        <taxon>Magnoliopsida</taxon>
        <taxon>eudicotyledons</taxon>
        <taxon>Gunneridae</taxon>
        <taxon>Pentapetalae</taxon>
        <taxon>rosids</taxon>
        <taxon>fabids</taxon>
        <taxon>Fabales</taxon>
        <taxon>Fabaceae</taxon>
        <taxon>Papilionoideae</taxon>
        <taxon>50 kb inversion clade</taxon>
        <taxon>NPAAA clade</taxon>
        <taxon>indigoferoid/millettioid clade</taxon>
        <taxon>Phaseoleae</taxon>
        <taxon>Sphenostylis</taxon>
    </lineage>
</organism>
<proteinExistence type="predicted"/>
<keyword evidence="3" id="KW-1185">Reference proteome</keyword>
<reference evidence="2" key="1">
    <citation type="submission" date="2023-10" db="EMBL/GenBank/DDBJ databases">
        <authorList>
            <person name="Domelevo Entfellner J.-B."/>
        </authorList>
    </citation>
    <scope>NUCLEOTIDE SEQUENCE</scope>
</reference>
<dbReference type="AlphaFoldDB" id="A0AA87B7P9"/>
<evidence type="ECO:0000313" key="3">
    <source>
        <dbReference type="Proteomes" id="UP001189624"/>
    </source>
</evidence>
<dbReference type="Proteomes" id="UP001189624">
    <property type="component" value="Chromosome 10"/>
</dbReference>
<protein>
    <submittedName>
        <fullName evidence="2">Uncharacterized protein</fullName>
    </submittedName>
</protein>
<sequence length="99" mass="10391">MRVKESEQAARPTPNPNPNSQSSSLFSSSATSFRFVRTVDINTEFGCGFPVVGLCDCLLCVSHGGCSNHGGIDELMSMFCGICSSGLIPASLVTTHTTS</sequence>
<dbReference type="Gramene" id="rna-AYBTSS11_LOCUS29612">
    <property type="protein sequence ID" value="CAJ1977447.1"/>
    <property type="gene ID" value="gene-AYBTSS11_LOCUS29612"/>
</dbReference>
<dbReference type="EMBL" id="OY731407">
    <property type="protein sequence ID" value="CAJ1977447.1"/>
    <property type="molecule type" value="Genomic_DNA"/>
</dbReference>
<evidence type="ECO:0000256" key="1">
    <source>
        <dbReference type="SAM" id="MobiDB-lite"/>
    </source>
</evidence>
<name>A0AA87B7P9_9FABA</name>